<sequence>MMDNPGTFNLGDLTITTAQTLIGDAIIELDGMQSALLQLRLAYGSGGSTIRAYVQCSADQATTWYDVACVLFGTASEVALLNLSALTPKTTQVTPTDGALADDTAVDGLITDRMRLKVVSTGTYAGSTVLSARMVAR</sequence>
<dbReference type="RefSeq" id="WP_146211746.1">
    <property type="nucleotide sequence ID" value="NZ_QGGH01000001.1"/>
</dbReference>
<name>A0A8E3B6U1_RHILI</name>
<accession>A0A8E3B6U1</accession>
<reference evidence="1 2" key="1">
    <citation type="submission" date="2018-05" db="EMBL/GenBank/DDBJ databases">
        <title>Genomic Encyclopedia of Type Strains, Phase IV (KMG-IV): sequencing the most valuable type-strain genomes for metagenomic binning, comparative biology and taxonomic classification.</title>
        <authorList>
            <person name="Goeker M."/>
        </authorList>
    </citation>
    <scope>NUCLEOTIDE SEQUENCE [LARGE SCALE GENOMIC DNA]</scope>
    <source>
        <strain evidence="1 2">DSM 2626</strain>
    </source>
</reference>
<protein>
    <submittedName>
        <fullName evidence="1">Uncharacterized protein</fullName>
    </submittedName>
</protein>
<evidence type="ECO:0000313" key="2">
    <source>
        <dbReference type="Proteomes" id="UP000245631"/>
    </source>
</evidence>
<comment type="caution">
    <text evidence="1">The sequence shown here is derived from an EMBL/GenBank/DDBJ whole genome shotgun (WGS) entry which is preliminary data.</text>
</comment>
<dbReference type="EMBL" id="QGGH01000001">
    <property type="protein sequence ID" value="PWJ93530.1"/>
    <property type="molecule type" value="Genomic_DNA"/>
</dbReference>
<dbReference type="AlphaFoldDB" id="A0A8E3B6U1"/>
<organism evidence="1 2">
    <name type="scientific">Rhizobium loti</name>
    <name type="common">Mesorhizobium loti</name>
    <dbReference type="NCBI Taxonomy" id="381"/>
    <lineage>
        <taxon>Bacteria</taxon>
        <taxon>Pseudomonadati</taxon>
        <taxon>Pseudomonadota</taxon>
        <taxon>Alphaproteobacteria</taxon>
        <taxon>Hyphomicrobiales</taxon>
        <taxon>Phyllobacteriaceae</taxon>
        <taxon>Mesorhizobium</taxon>
    </lineage>
</organism>
<dbReference type="GeneID" id="61049566"/>
<proteinExistence type="predicted"/>
<dbReference type="Proteomes" id="UP000245631">
    <property type="component" value="Unassembled WGS sequence"/>
</dbReference>
<gene>
    <name evidence="1" type="ORF">C8D77_101209</name>
</gene>
<evidence type="ECO:0000313" key="1">
    <source>
        <dbReference type="EMBL" id="PWJ93530.1"/>
    </source>
</evidence>